<keyword evidence="3 7" id="KW-0949">S-adenosyl-L-methionine</keyword>
<dbReference type="Proteomes" id="UP001307889">
    <property type="component" value="Chromosome 11"/>
</dbReference>
<feature type="active site" evidence="7">
    <location>
        <position position="80"/>
    </location>
</feature>
<gene>
    <name evidence="9" type="ORF">NTJ_13284</name>
</gene>
<evidence type="ECO:0000256" key="2">
    <source>
        <dbReference type="ARBA" id="ARBA00022679"/>
    </source>
</evidence>
<dbReference type="Gene3D" id="3.90.120.10">
    <property type="entry name" value="DNA Methylase, subunit A, domain 2"/>
    <property type="match status" value="1"/>
</dbReference>
<evidence type="ECO:0000313" key="9">
    <source>
        <dbReference type="EMBL" id="BET00468.1"/>
    </source>
</evidence>
<evidence type="ECO:0000256" key="1">
    <source>
        <dbReference type="ARBA" id="ARBA00022603"/>
    </source>
</evidence>
<evidence type="ECO:0000256" key="7">
    <source>
        <dbReference type="PROSITE-ProRule" id="PRU01016"/>
    </source>
</evidence>
<dbReference type="PROSITE" id="PS00095">
    <property type="entry name" value="C5_MTASE_2"/>
    <property type="match status" value="1"/>
</dbReference>
<comment type="similarity">
    <text evidence="7 8">Belongs to the class I-like SAM-binding methyltransferase superfamily. C5-methyltransferase family.</text>
</comment>
<proteinExistence type="inferred from homology"/>
<dbReference type="InterPro" id="IPR050750">
    <property type="entry name" value="C5-MTase"/>
</dbReference>
<dbReference type="Gene3D" id="3.40.50.150">
    <property type="entry name" value="Vaccinia Virus protein VP39"/>
    <property type="match status" value="1"/>
</dbReference>
<keyword evidence="1 7" id="KW-0489">Methyltransferase</keyword>
<dbReference type="NCBIfam" id="TIGR00675">
    <property type="entry name" value="dcm"/>
    <property type="match status" value="1"/>
</dbReference>
<dbReference type="PANTHER" id="PTHR46098">
    <property type="entry name" value="TRNA (CYTOSINE(38)-C(5))-METHYLTRANSFERASE"/>
    <property type="match status" value="1"/>
</dbReference>
<keyword evidence="2 7" id="KW-0808">Transferase</keyword>
<dbReference type="InterPro" id="IPR001525">
    <property type="entry name" value="C5_MeTfrase"/>
</dbReference>
<keyword evidence="10" id="KW-1185">Reference proteome</keyword>
<dbReference type="GO" id="GO:0032259">
    <property type="term" value="P:methylation"/>
    <property type="evidence" value="ECO:0007669"/>
    <property type="project" value="UniProtKB-KW"/>
</dbReference>
<protein>
    <recommendedName>
        <fullName evidence="5">tRNA (cytosine(38)-C(5))-methyltransferase</fullName>
        <ecNumber evidence="4">2.1.1.204</ecNumber>
    </recommendedName>
    <alternativeName>
        <fullName evidence="6">DNA (cytosine-5)-methyltransferase-like protein 2</fullName>
    </alternativeName>
</protein>
<evidence type="ECO:0000256" key="8">
    <source>
        <dbReference type="RuleBase" id="RU000416"/>
    </source>
</evidence>
<dbReference type="InterPro" id="IPR029063">
    <property type="entry name" value="SAM-dependent_MTases_sf"/>
</dbReference>
<dbReference type="SUPFAM" id="SSF53335">
    <property type="entry name" value="S-adenosyl-L-methionine-dependent methyltransferases"/>
    <property type="match status" value="1"/>
</dbReference>
<evidence type="ECO:0000256" key="5">
    <source>
        <dbReference type="ARBA" id="ARBA00039681"/>
    </source>
</evidence>
<evidence type="ECO:0000256" key="3">
    <source>
        <dbReference type="ARBA" id="ARBA00022691"/>
    </source>
</evidence>
<dbReference type="GO" id="GO:0008168">
    <property type="term" value="F:methyltransferase activity"/>
    <property type="evidence" value="ECO:0007669"/>
    <property type="project" value="UniProtKB-KW"/>
</dbReference>
<dbReference type="PRINTS" id="PR00105">
    <property type="entry name" value="C5METTRFRASE"/>
</dbReference>
<dbReference type="PANTHER" id="PTHR46098:SF1">
    <property type="entry name" value="TRNA (CYTOSINE(38)-C(5))-METHYLTRANSFERASE"/>
    <property type="match status" value="1"/>
</dbReference>
<evidence type="ECO:0000313" key="10">
    <source>
        <dbReference type="Proteomes" id="UP001307889"/>
    </source>
</evidence>
<organism evidence="9 10">
    <name type="scientific">Nesidiocoris tenuis</name>
    <dbReference type="NCBI Taxonomy" id="355587"/>
    <lineage>
        <taxon>Eukaryota</taxon>
        <taxon>Metazoa</taxon>
        <taxon>Ecdysozoa</taxon>
        <taxon>Arthropoda</taxon>
        <taxon>Hexapoda</taxon>
        <taxon>Insecta</taxon>
        <taxon>Pterygota</taxon>
        <taxon>Neoptera</taxon>
        <taxon>Paraneoptera</taxon>
        <taxon>Hemiptera</taxon>
        <taxon>Heteroptera</taxon>
        <taxon>Panheteroptera</taxon>
        <taxon>Cimicomorpha</taxon>
        <taxon>Miridae</taxon>
        <taxon>Dicyphina</taxon>
        <taxon>Nesidiocoris</taxon>
    </lineage>
</organism>
<dbReference type="InterPro" id="IPR031303">
    <property type="entry name" value="C5_meth_CS"/>
</dbReference>
<dbReference type="EC" id="2.1.1.204" evidence="4"/>
<dbReference type="EMBL" id="AP028919">
    <property type="protein sequence ID" value="BET00468.1"/>
    <property type="molecule type" value="Genomic_DNA"/>
</dbReference>
<dbReference type="PROSITE" id="PS51679">
    <property type="entry name" value="SAM_MT_C5"/>
    <property type="match status" value="1"/>
</dbReference>
<name>A0ABN7B7V7_9HEMI</name>
<evidence type="ECO:0000256" key="4">
    <source>
        <dbReference type="ARBA" id="ARBA00039081"/>
    </source>
</evidence>
<accession>A0ABN7B7V7</accession>
<dbReference type="Pfam" id="PF00145">
    <property type="entry name" value="DNA_methylase"/>
    <property type="match status" value="1"/>
</dbReference>
<evidence type="ECO:0000256" key="6">
    <source>
        <dbReference type="ARBA" id="ARBA00042810"/>
    </source>
</evidence>
<sequence>MPHYLKVLELFSGIGGMHTALKLSDLPGEVVAAIDINSVANEVYSHNFPQVKVLRRNIQKVTPAFVAKLGVNAILMSPPCQPFTRVGNKKDLDDKRSVPLAHILNILPELVNVRYILVENVTGFECSEAGDQLRATVTQCGFEFRELMISPLQLGVPNCRERYYMIAVRKPAKFLDEIPPREELDSARIKELLGNVNARHKAPSRVSDILELPDNSDAYGDFLLPEDVLRKRAWILDIATKPSTRTCCFTKSYTHYVEGTGSVYCPFDEETIAKVYASTENMDQLSSEYLETLATLRLRFFTPREVQRTLCFPDWFDYPADVTRRQKYRLLGNSINVHVVSRLIQIMVNVIDS</sequence>
<reference evidence="9 10" key="1">
    <citation type="submission" date="2023-09" db="EMBL/GenBank/DDBJ databases">
        <title>Nesidiocoris tenuis whole genome shotgun sequence.</title>
        <authorList>
            <person name="Shibata T."/>
            <person name="Shimoda M."/>
            <person name="Kobayashi T."/>
            <person name="Uehara T."/>
        </authorList>
    </citation>
    <scope>NUCLEOTIDE SEQUENCE [LARGE SCALE GENOMIC DNA]</scope>
    <source>
        <strain evidence="9 10">Japan</strain>
    </source>
</reference>